<organism evidence="6 7">
    <name type="scientific">Solihabitans fulvus</name>
    <dbReference type="NCBI Taxonomy" id="1892852"/>
    <lineage>
        <taxon>Bacteria</taxon>
        <taxon>Bacillati</taxon>
        <taxon>Actinomycetota</taxon>
        <taxon>Actinomycetes</taxon>
        <taxon>Pseudonocardiales</taxon>
        <taxon>Pseudonocardiaceae</taxon>
        <taxon>Solihabitans</taxon>
    </lineage>
</organism>
<dbReference type="Pfam" id="PF00440">
    <property type="entry name" value="TetR_N"/>
    <property type="match status" value="1"/>
</dbReference>
<dbReference type="GO" id="GO:0000976">
    <property type="term" value="F:transcription cis-regulatory region binding"/>
    <property type="evidence" value="ECO:0007669"/>
    <property type="project" value="TreeGrafter"/>
</dbReference>
<protein>
    <submittedName>
        <fullName evidence="6">TetR family transcriptional regulator</fullName>
    </submittedName>
</protein>
<dbReference type="Proteomes" id="UP000323454">
    <property type="component" value="Unassembled WGS sequence"/>
</dbReference>
<dbReference type="InterPro" id="IPR001647">
    <property type="entry name" value="HTH_TetR"/>
</dbReference>
<dbReference type="PRINTS" id="PR00455">
    <property type="entry name" value="HTHTETR"/>
</dbReference>
<evidence type="ECO:0000259" key="5">
    <source>
        <dbReference type="PROSITE" id="PS50977"/>
    </source>
</evidence>
<feature type="DNA-binding region" description="H-T-H motif" evidence="4">
    <location>
        <begin position="33"/>
        <end position="52"/>
    </location>
</feature>
<dbReference type="InterPro" id="IPR050109">
    <property type="entry name" value="HTH-type_TetR-like_transc_reg"/>
</dbReference>
<gene>
    <name evidence="6" type="ORF">F0L68_17935</name>
</gene>
<comment type="caution">
    <text evidence="6">The sequence shown here is derived from an EMBL/GenBank/DDBJ whole genome shotgun (WGS) entry which is preliminary data.</text>
</comment>
<evidence type="ECO:0000256" key="3">
    <source>
        <dbReference type="ARBA" id="ARBA00023163"/>
    </source>
</evidence>
<keyword evidence="3" id="KW-0804">Transcription</keyword>
<dbReference type="RefSeq" id="WP_149850727.1">
    <property type="nucleotide sequence ID" value="NZ_VUOB01000029.1"/>
</dbReference>
<evidence type="ECO:0000256" key="4">
    <source>
        <dbReference type="PROSITE-ProRule" id="PRU00335"/>
    </source>
</evidence>
<feature type="domain" description="HTH tetR-type" evidence="5">
    <location>
        <begin position="10"/>
        <end position="70"/>
    </location>
</feature>
<accession>A0A5B2XDB0</accession>
<evidence type="ECO:0000313" key="6">
    <source>
        <dbReference type="EMBL" id="KAA2261323.1"/>
    </source>
</evidence>
<dbReference type="InterPro" id="IPR041347">
    <property type="entry name" value="MftR_C"/>
</dbReference>
<name>A0A5B2XDB0_9PSEU</name>
<evidence type="ECO:0000313" key="7">
    <source>
        <dbReference type="Proteomes" id="UP000323454"/>
    </source>
</evidence>
<proteinExistence type="predicted"/>
<reference evidence="6 7" key="1">
    <citation type="submission" date="2019-09" db="EMBL/GenBank/DDBJ databases">
        <title>Goodfellowia gen. nov., a new genus of the Pseudonocardineae related to Actinoalloteichus, containing Goodfellowia coeruleoviolacea gen. nov., comb. nov. gen. nov., comb. nov.</title>
        <authorList>
            <person name="Labeda D."/>
        </authorList>
    </citation>
    <scope>NUCLEOTIDE SEQUENCE [LARGE SCALE GENOMIC DNA]</scope>
    <source>
        <strain evidence="6 7">AN110305</strain>
    </source>
</reference>
<dbReference type="GO" id="GO:0003700">
    <property type="term" value="F:DNA-binding transcription factor activity"/>
    <property type="evidence" value="ECO:0007669"/>
    <property type="project" value="TreeGrafter"/>
</dbReference>
<keyword evidence="2 4" id="KW-0238">DNA-binding</keyword>
<evidence type="ECO:0000256" key="2">
    <source>
        <dbReference type="ARBA" id="ARBA00023125"/>
    </source>
</evidence>
<sequence length="190" mass="21252">MVGLRERKKARTRSAIQQHALRLFLDQGYAATTIDQIAEAAEISQSTFFRYFPTKEDLVLHDDYDQLIFEAMVAQPKDVRPIQALRNAIRAVYEESPPDELELARQALVMSVPELRSALLNQFTELIRMVSEVLAERLGRRPDELEVRTMAGALMGVALSTMIVAAERPGEDLLALFDASLAQLDAGLPL</sequence>
<dbReference type="SUPFAM" id="SSF46689">
    <property type="entry name" value="Homeodomain-like"/>
    <property type="match status" value="1"/>
</dbReference>
<dbReference type="Gene3D" id="1.10.357.10">
    <property type="entry name" value="Tetracycline Repressor, domain 2"/>
    <property type="match status" value="1"/>
</dbReference>
<dbReference type="EMBL" id="VUOB01000029">
    <property type="protein sequence ID" value="KAA2261323.1"/>
    <property type="molecule type" value="Genomic_DNA"/>
</dbReference>
<keyword evidence="7" id="KW-1185">Reference proteome</keyword>
<dbReference type="PROSITE" id="PS50977">
    <property type="entry name" value="HTH_TETR_2"/>
    <property type="match status" value="1"/>
</dbReference>
<dbReference type="AlphaFoldDB" id="A0A5B2XDB0"/>
<dbReference type="PANTHER" id="PTHR30055">
    <property type="entry name" value="HTH-TYPE TRANSCRIPTIONAL REGULATOR RUTR"/>
    <property type="match status" value="1"/>
</dbReference>
<dbReference type="Pfam" id="PF17754">
    <property type="entry name" value="TetR_C_14"/>
    <property type="match status" value="1"/>
</dbReference>
<dbReference type="InterPro" id="IPR009057">
    <property type="entry name" value="Homeodomain-like_sf"/>
</dbReference>
<evidence type="ECO:0000256" key="1">
    <source>
        <dbReference type="ARBA" id="ARBA00023015"/>
    </source>
</evidence>
<dbReference type="PANTHER" id="PTHR30055:SF234">
    <property type="entry name" value="HTH-TYPE TRANSCRIPTIONAL REGULATOR BETI"/>
    <property type="match status" value="1"/>
</dbReference>
<dbReference type="Gene3D" id="1.10.10.60">
    <property type="entry name" value="Homeodomain-like"/>
    <property type="match status" value="1"/>
</dbReference>
<keyword evidence="1" id="KW-0805">Transcription regulation</keyword>
<dbReference type="OrthoDB" id="956698at2"/>
<reference evidence="6 7" key="2">
    <citation type="submission" date="2019-09" db="EMBL/GenBank/DDBJ databases">
        <authorList>
            <person name="Jin C."/>
        </authorList>
    </citation>
    <scope>NUCLEOTIDE SEQUENCE [LARGE SCALE GENOMIC DNA]</scope>
    <source>
        <strain evidence="6 7">AN110305</strain>
    </source>
</reference>